<proteinExistence type="predicted"/>
<name>A0A232EG36_9HYME</name>
<protein>
    <submittedName>
        <fullName evidence="1">Uncharacterized protein</fullName>
    </submittedName>
</protein>
<accession>A0A232EG36</accession>
<comment type="caution">
    <text evidence="1">The sequence shown here is derived from an EMBL/GenBank/DDBJ whole genome shotgun (WGS) entry which is preliminary data.</text>
</comment>
<dbReference type="Proteomes" id="UP000215335">
    <property type="component" value="Unassembled WGS sequence"/>
</dbReference>
<evidence type="ECO:0000313" key="1">
    <source>
        <dbReference type="EMBL" id="OXU17316.1"/>
    </source>
</evidence>
<keyword evidence="2" id="KW-1185">Reference proteome</keyword>
<gene>
    <name evidence="1" type="ORF">TSAR_002890</name>
</gene>
<dbReference type="AlphaFoldDB" id="A0A232EG36"/>
<evidence type="ECO:0000313" key="2">
    <source>
        <dbReference type="Proteomes" id="UP000215335"/>
    </source>
</evidence>
<reference evidence="1 2" key="1">
    <citation type="journal article" date="2017" name="Curr. Biol.">
        <title>The Evolution of Venom by Co-option of Single-Copy Genes.</title>
        <authorList>
            <person name="Martinson E.O."/>
            <person name="Mrinalini"/>
            <person name="Kelkar Y.D."/>
            <person name="Chang C.H."/>
            <person name="Werren J.H."/>
        </authorList>
    </citation>
    <scope>NUCLEOTIDE SEQUENCE [LARGE SCALE GENOMIC DNA]</scope>
    <source>
        <strain evidence="1 2">Alberta</strain>
        <tissue evidence="1">Whole body</tissue>
    </source>
</reference>
<organism evidence="1 2">
    <name type="scientific">Trichomalopsis sarcophagae</name>
    <dbReference type="NCBI Taxonomy" id="543379"/>
    <lineage>
        <taxon>Eukaryota</taxon>
        <taxon>Metazoa</taxon>
        <taxon>Ecdysozoa</taxon>
        <taxon>Arthropoda</taxon>
        <taxon>Hexapoda</taxon>
        <taxon>Insecta</taxon>
        <taxon>Pterygota</taxon>
        <taxon>Neoptera</taxon>
        <taxon>Endopterygota</taxon>
        <taxon>Hymenoptera</taxon>
        <taxon>Apocrita</taxon>
        <taxon>Proctotrupomorpha</taxon>
        <taxon>Chalcidoidea</taxon>
        <taxon>Pteromalidae</taxon>
        <taxon>Pteromalinae</taxon>
        <taxon>Trichomalopsis</taxon>
    </lineage>
</organism>
<dbReference type="EMBL" id="NNAY01004870">
    <property type="protein sequence ID" value="OXU17316.1"/>
    <property type="molecule type" value="Genomic_DNA"/>
</dbReference>
<sequence>MILGMDFCKKFDCDVRLGRGLWRTEEGEWRSFAHANSKEEATVYAECAGLSTITEEELAKTATTLSRSFTPRMLRVTFSAEKLKG</sequence>